<name>A0A833VCR1_9POAL</name>
<dbReference type="Gene3D" id="3.30.420.10">
    <property type="entry name" value="Ribonuclease H-like superfamily/Ribonuclease H"/>
    <property type="match status" value="1"/>
</dbReference>
<dbReference type="AlphaFoldDB" id="A0A833VCR1"/>
<dbReference type="InterPro" id="IPR036397">
    <property type="entry name" value="RNaseH_sf"/>
</dbReference>
<organism evidence="1 2">
    <name type="scientific">Carex littledalei</name>
    <dbReference type="NCBI Taxonomy" id="544730"/>
    <lineage>
        <taxon>Eukaryota</taxon>
        <taxon>Viridiplantae</taxon>
        <taxon>Streptophyta</taxon>
        <taxon>Embryophyta</taxon>
        <taxon>Tracheophyta</taxon>
        <taxon>Spermatophyta</taxon>
        <taxon>Magnoliopsida</taxon>
        <taxon>Liliopsida</taxon>
        <taxon>Poales</taxon>
        <taxon>Cyperaceae</taxon>
        <taxon>Cyperoideae</taxon>
        <taxon>Cariceae</taxon>
        <taxon>Carex</taxon>
        <taxon>Carex subgen. Euthyceras</taxon>
    </lineage>
</organism>
<sequence length="167" mass="18755">MKSAGLDMDIVTSIVEHLLLNKLLVCNRYYSDTEQACSALASTGYSNAARTVSTVQTVQHTHRNTEVEYKCFVDGSWSEDGRAGVGVYLTRQGVGIKWLSKSVQALGSSQAEARGVLEAYILMQKLQCDHGIVYSDSLETVDSLLHTDPRIHDWRSYDHIWSENWRL</sequence>
<proteinExistence type="predicted"/>
<dbReference type="Proteomes" id="UP000623129">
    <property type="component" value="Unassembled WGS sequence"/>
</dbReference>
<dbReference type="InterPro" id="IPR012337">
    <property type="entry name" value="RNaseH-like_sf"/>
</dbReference>
<evidence type="ECO:0000313" key="1">
    <source>
        <dbReference type="EMBL" id="KAF3319934.1"/>
    </source>
</evidence>
<dbReference type="InterPro" id="IPR044730">
    <property type="entry name" value="RNase_H-like_dom_plant"/>
</dbReference>
<accession>A0A833VCR1</accession>
<dbReference type="GO" id="GO:0003676">
    <property type="term" value="F:nucleic acid binding"/>
    <property type="evidence" value="ECO:0007669"/>
    <property type="project" value="InterPro"/>
</dbReference>
<dbReference type="CDD" id="cd06222">
    <property type="entry name" value="RNase_H_like"/>
    <property type="match status" value="1"/>
</dbReference>
<dbReference type="SUPFAM" id="SSF53098">
    <property type="entry name" value="Ribonuclease H-like"/>
    <property type="match status" value="1"/>
</dbReference>
<reference evidence="1" key="1">
    <citation type="submission" date="2020-01" db="EMBL/GenBank/DDBJ databases">
        <title>Genome sequence of Kobresia littledalei, the first chromosome-level genome in the family Cyperaceae.</title>
        <authorList>
            <person name="Qu G."/>
        </authorList>
    </citation>
    <scope>NUCLEOTIDE SEQUENCE</scope>
    <source>
        <strain evidence="1">C.B.Clarke</strain>
        <tissue evidence="1">Leaf</tissue>
    </source>
</reference>
<keyword evidence="2" id="KW-1185">Reference proteome</keyword>
<evidence type="ECO:0000313" key="2">
    <source>
        <dbReference type="Proteomes" id="UP000623129"/>
    </source>
</evidence>
<gene>
    <name evidence="1" type="ORF">FCM35_KLT21795</name>
</gene>
<comment type="caution">
    <text evidence="1">The sequence shown here is derived from an EMBL/GenBank/DDBJ whole genome shotgun (WGS) entry which is preliminary data.</text>
</comment>
<dbReference type="EMBL" id="SWLB01000186">
    <property type="protein sequence ID" value="KAF3319934.1"/>
    <property type="molecule type" value="Genomic_DNA"/>
</dbReference>
<protein>
    <submittedName>
        <fullName evidence="1">Uncharacterized protein</fullName>
    </submittedName>
</protein>